<gene>
    <name evidence="10" type="ORF">MJAP1_003008</name>
</gene>
<dbReference type="Proteomes" id="UP001217754">
    <property type="component" value="Chromosome 5"/>
</dbReference>
<dbReference type="AlphaFoldDB" id="A0AAF0EZL2"/>
<evidence type="ECO:0000259" key="9">
    <source>
        <dbReference type="Pfam" id="PF05649"/>
    </source>
</evidence>
<dbReference type="GO" id="GO:0016485">
    <property type="term" value="P:protein processing"/>
    <property type="evidence" value="ECO:0007669"/>
    <property type="project" value="TreeGrafter"/>
</dbReference>
<evidence type="ECO:0000313" key="11">
    <source>
        <dbReference type="Proteomes" id="UP001217754"/>
    </source>
</evidence>
<dbReference type="PRINTS" id="PR00786">
    <property type="entry name" value="NEPRILYSIN"/>
</dbReference>
<evidence type="ECO:0000256" key="4">
    <source>
        <dbReference type="ARBA" id="ARBA00022723"/>
    </source>
</evidence>
<name>A0AAF0EZL2_9BASI</name>
<comment type="similarity">
    <text evidence="2">Belongs to the peptidase M13 family.</text>
</comment>
<dbReference type="GO" id="GO:0005886">
    <property type="term" value="C:plasma membrane"/>
    <property type="evidence" value="ECO:0007669"/>
    <property type="project" value="TreeGrafter"/>
</dbReference>
<dbReference type="GO" id="GO:0004222">
    <property type="term" value="F:metalloendopeptidase activity"/>
    <property type="evidence" value="ECO:0007669"/>
    <property type="project" value="UniProtKB-EC"/>
</dbReference>
<dbReference type="EMBL" id="CP119962">
    <property type="protein sequence ID" value="WFD40026.1"/>
    <property type="molecule type" value="Genomic_DNA"/>
</dbReference>
<dbReference type="InterPro" id="IPR018497">
    <property type="entry name" value="Peptidase_M13_C"/>
</dbReference>
<sequence length="775" mass="85774">MSGHETEPLLDTERGTRAEIEGRVRRVARKVHDTVLKPLAHPAVWRPVLLVLAVLNLLALLALFSGRKEPGEQEDVLDHVCTSRDCVQVSYELQHSMNRTVDPCDDFYEYSTGGWRASHPIPSDSGLFGIGQFVLANNNKVLHNILQGDVEPSSRADKENLAKLRTFYGACVDTKGQDKEGAKPLLNELFALHKELHASKDSLTDAVAWLHARGVNVLFEPAVEGDPGHGPLTATPQIAPGGLSLPDTTYYSDNEVLSLYRSILVQGVEALGKALRSHKAMDVLGGEPGKIADAIIDFEKKLAEITPDVVELSDPLKTYNPMSGSQLQKLAPAIDWDAYLHEMSTSGVSPHKVVVASTAYVKKLGALLERTPARTVRAYLYWSVVREFGLFLGPNVDLGEPARRLNRFANGLDEDAEENRDTTCLDAVSAALGYMSGRFYAEATFGPESKSQVEELMDTIRLAFFRKLQRLPWLDNSTRETARQKAEAIVIKIGYPSTPNSESASAIRDWYASLQVGGSYFANQVAAHRFLVHEAWSHIGGSLNTGLIGDLMPAEVNAEYNAAQNEIVFPAGLLQPPYFDPTWPMYLQYGAFGTTAGHELSHAFDPSGRLFDKNGYLDDWWTPETAKAFEERQSCIEEQYGNYTISDGEGHEYKLQSKFTIGEDVADAGGLAQSYSAWKYRVKHGNPQVWKRNQRLPGLTEFTQEQLFFLAYGAAWARNIRPGEAIKRLKTDPHAPTKYRVNGALVNFPPFAEAFGCKAGKDAMALPAEQRCEIW</sequence>
<evidence type="ECO:0000256" key="6">
    <source>
        <dbReference type="ARBA" id="ARBA00022833"/>
    </source>
</evidence>
<evidence type="ECO:0000256" key="2">
    <source>
        <dbReference type="ARBA" id="ARBA00007357"/>
    </source>
</evidence>
<dbReference type="SUPFAM" id="SSF55486">
    <property type="entry name" value="Metalloproteases ('zincins'), catalytic domain"/>
    <property type="match status" value="1"/>
</dbReference>
<evidence type="ECO:0000256" key="7">
    <source>
        <dbReference type="ARBA" id="ARBA00023049"/>
    </source>
</evidence>
<dbReference type="Gene3D" id="1.10.1380.10">
    <property type="entry name" value="Neutral endopeptidase , domain2"/>
    <property type="match status" value="1"/>
</dbReference>
<dbReference type="InterPro" id="IPR000718">
    <property type="entry name" value="Peptidase_M13"/>
</dbReference>
<dbReference type="GO" id="GO:0046872">
    <property type="term" value="F:metal ion binding"/>
    <property type="evidence" value="ECO:0007669"/>
    <property type="project" value="UniProtKB-KW"/>
</dbReference>
<keyword evidence="11" id="KW-1185">Reference proteome</keyword>
<comment type="cofactor">
    <cofactor evidence="1">
        <name>Zn(2+)</name>
        <dbReference type="ChEBI" id="CHEBI:29105"/>
    </cofactor>
</comment>
<evidence type="ECO:0000256" key="5">
    <source>
        <dbReference type="ARBA" id="ARBA00022801"/>
    </source>
</evidence>
<evidence type="ECO:0000313" key="10">
    <source>
        <dbReference type="EMBL" id="WFD40026.1"/>
    </source>
</evidence>
<dbReference type="Pfam" id="PF05649">
    <property type="entry name" value="Peptidase_M13_N"/>
    <property type="match status" value="1"/>
</dbReference>
<evidence type="ECO:0000256" key="1">
    <source>
        <dbReference type="ARBA" id="ARBA00001947"/>
    </source>
</evidence>
<keyword evidence="5 10" id="KW-0378">Hydrolase</keyword>
<keyword evidence="6" id="KW-0862">Zinc</keyword>
<feature type="domain" description="Peptidase M13 C-terminal" evidence="8">
    <location>
        <begin position="557"/>
        <end position="770"/>
    </location>
</feature>
<keyword evidence="3" id="KW-0645">Protease</keyword>
<dbReference type="PROSITE" id="PS51885">
    <property type="entry name" value="NEPRILYSIN"/>
    <property type="match status" value="1"/>
</dbReference>
<evidence type="ECO:0000259" key="8">
    <source>
        <dbReference type="Pfam" id="PF01431"/>
    </source>
</evidence>
<dbReference type="InterPro" id="IPR008753">
    <property type="entry name" value="Peptidase_M13_N"/>
</dbReference>
<proteinExistence type="inferred from homology"/>
<dbReference type="PANTHER" id="PTHR11733">
    <property type="entry name" value="ZINC METALLOPROTEASE FAMILY M13 NEPRILYSIN-RELATED"/>
    <property type="match status" value="1"/>
</dbReference>
<dbReference type="RefSeq" id="XP_060122923.1">
    <property type="nucleotide sequence ID" value="XM_060266940.1"/>
</dbReference>
<reference evidence="10" key="1">
    <citation type="submission" date="2023-03" db="EMBL/GenBank/DDBJ databases">
        <title>Mating type loci evolution in Malassezia.</title>
        <authorList>
            <person name="Coelho M.A."/>
        </authorList>
    </citation>
    <scope>NUCLEOTIDE SEQUENCE</scope>
    <source>
        <strain evidence="10">CBS 9431</strain>
    </source>
</reference>
<dbReference type="GeneID" id="85226659"/>
<protein>
    <submittedName>
        <fullName evidence="10">Endothelin-converting enzyme 1</fullName>
        <ecNumber evidence="10">3.4.24.71</ecNumber>
    </submittedName>
</protein>
<dbReference type="InterPro" id="IPR024079">
    <property type="entry name" value="MetalloPept_cat_dom_sf"/>
</dbReference>
<dbReference type="Pfam" id="PF01431">
    <property type="entry name" value="Peptidase_M13"/>
    <property type="match status" value="1"/>
</dbReference>
<dbReference type="EC" id="3.4.24.71" evidence="10"/>
<accession>A0AAF0EZL2</accession>
<evidence type="ECO:0000256" key="3">
    <source>
        <dbReference type="ARBA" id="ARBA00022670"/>
    </source>
</evidence>
<keyword evidence="7" id="KW-0482">Metalloprotease</keyword>
<dbReference type="InterPro" id="IPR042089">
    <property type="entry name" value="Peptidase_M13_dom_2"/>
</dbReference>
<organism evidence="10 11">
    <name type="scientific">Malassezia japonica</name>
    <dbReference type="NCBI Taxonomy" id="223818"/>
    <lineage>
        <taxon>Eukaryota</taxon>
        <taxon>Fungi</taxon>
        <taxon>Dikarya</taxon>
        <taxon>Basidiomycota</taxon>
        <taxon>Ustilaginomycotina</taxon>
        <taxon>Malasseziomycetes</taxon>
        <taxon>Malasseziales</taxon>
        <taxon>Malasseziaceae</taxon>
        <taxon>Malassezia</taxon>
    </lineage>
</organism>
<dbReference type="CDD" id="cd08662">
    <property type="entry name" value="M13"/>
    <property type="match status" value="1"/>
</dbReference>
<dbReference type="Gene3D" id="3.40.390.10">
    <property type="entry name" value="Collagenase (Catalytic Domain)"/>
    <property type="match status" value="1"/>
</dbReference>
<keyword evidence="4" id="KW-0479">Metal-binding</keyword>
<feature type="domain" description="Peptidase M13 N-terminal" evidence="9">
    <location>
        <begin position="103"/>
        <end position="496"/>
    </location>
</feature>
<dbReference type="PANTHER" id="PTHR11733:SF167">
    <property type="entry name" value="FI17812P1-RELATED"/>
    <property type="match status" value="1"/>
</dbReference>